<evidence type="ECO:0000256" key="1">
    <source>
        <dbReference type="SAM" id="MobiDB-lite"/>
    </source>
</evidence>
<reference evidence="2 3" key="1">
    <citation type="journal article" date="2018" name="Evol. Lett.">
        <title>Horizontal gene cluster transfer increased hallucinogenic mushroom diversity.</title>
        <authorList>
            <person name="Reynolds H.T."/>
            <person name="Vijayakumar V."/>
            <person name="Gluck-Thaler E."/>
            <person name="Korotkin H.B."/>
            <person name="Matheny P.B."/>
            <person name="Slot J.C."/>
        </authorList>
    </citation>
    <scope>NUCLEOTIDE SEQUENCE [LARGE SCALE GENOMIC DNA]</scope>
    <source>
        <strain evidence="2 3">SRW20</strain>
    </source>
</reference>
<keyword evidence="3" id="KW-1185">Reference proteome</keyword>
<evidence type="ECO:0000313" key="2">
    <source>
        <dbReference type="EMBL" id="PPQ70225.1"/>
    </source>
</evidence>
<organism evidence="2 3">
    <name type="scientific">Gymnopilus dilepis</name>
    <dbReference type="NCBI Taxonomy" id="231916"/>
    <lineage>
        <taxon>Eukaryota</taxon>
        <taxon>Fungi</taxon>
        <taxon>Dikarya</taxon>
        <taxon>Basidiomycota</taxon>
        <taxon>Agaricomycotina</taxon>
        <taxon>Agaricomycetes</taxon>
        <taxon>Agaricomycetidae</taxon>
        <taxon>Agaricales</taxon>
        <taxon>Agaricineae</taxon>
        <taxon>Hymenogastraceae</taxon>
        <taxon>Gymnopilus</taxon>
    </lineage>
</organism>
<name>A0A409VVD4_9AGAR</name>
<feature type="compositionally biased region" description="Basic and acidic residues" evidence="1">
    <location>
        <begin position="54"/>
        <end position="63"/>
    </location>
</feature>
<dbReference type="InParanoid" id="A0A409VVD4"/>
<dbReference type="Proteomes" id="UP000284706">
    <property type="component" value="Unassembled WGS sequence"/>
</dbReference>
<feature type="region of interest" description="Disordered" evidence="1">
    <location>
        <begin position="22"/>
        <end position="87"/>
    </location>
</feature>
<comment type="caution">
    <text evidence="2">The sequence shown here is derived from an EMBL/GenBank/DDBJ whole genome shotgun (WGS) entry which is preliminary data.</text>
</comment>
<evidence type="ECO:0000313" key="3">
    <source>
        <dbReference type="Proteomes" id="UP000284706"/>
    </source>
</evidence>
<proteinExistence type="predicted"/>
<protein>
    <submittedName>
        <fullName evidence="2">Uncharacterized protein</fullName>
    </submittedName>
</protein>
<sequence length="87" mass="10147">MGALATALARYLIDYCDLPTPRYPRLEPRRRKDFHALREDDGYDGDIEDSEVYNDPRPRRRELTSNGYGRHGTHNTGNKRVRLASRD</sequence>
<feature type="compositionally biased region" description="Basic residues" evidence="1">
    <location>
        <begin position="71"/>
        <end position="87"/>
    </location>
</feature>
<feature type="compositionally biased region" description="Acidic residues" evidence="1">
    <location>
        <begin position="41"/>
        <end position="52"/>
    </location>
</feature>
<accession>A0A409VVD4</accession>
<gene>
    <name evidence="2" type="ORF">CVT26_014481</name>
</gene>
<dbReference type="AlphaFoldDB" id="A0A409VVD4"/>
<dbReference type="EMBL" id="NHYE01005549">
    <property type="protein sequence ID" value="PPQ70225.1"/>
    <property type="molecule type" value="Genomic_DNA"/>
</dbReference>